<organism evidence="3 4">
    <name type="scientific">Bombella mellum</name>
    <dbReference type="NCBI Taxonomy" id="2039288"/>
    <lineage>
        <taxon>Bacteria</taxon>
        <taxon>Pseudomonadati</taxon>
        <taxon>Pseudomonadota</taxon>
        <taxon>Alphaproteobacteria</taxon>
        <taxon>Acetobacterales</taxon>
        <taxon>Acetobacteraceae</taxon>
        <taxon>Bombella</taxon>
    </lineage>
</organism>
<evidence type="ECO:0000259" key="2">
    <source>
        <dbReference type="Pfam" id="PF22725"/>
    </source>
</evidence>
<dbReference type="InterPro" id="IPR036291">
    <property type="entry name" value="NAD(P)-bd_dom_sf"/>
</dbReference>
<gene>
    <name evidence="3" type="ORF">CPA56_03290</name>
</gene>
<dbReference type="SUPFAM" id="SSF55347">
    <property type="entry name" value="Glyceraldehyde-3-phosphate dehydrogenase-like, C-terminal domain"/>
    <property type="match status" value="1"/>
</dbReference>
<dbReference type="InterPro" id="IPR000683">
    <property type="entry name" value="Gfo/Idh/MocA-like_OxRdtase_N"/>
</dbReference>
<protein>
    <submittedName>
        <fullName evidence="3">Oxidoreductase</fullName>
    </submittedName>
</protein>
<dbReference type="Gene3D" id="3.40.50.720">
    <property type="entry name" value="NAD(P)-binding Rossmann-like Domain"/>
    <property type="match status" value="1"/>
</dbReference>
<dbReference type="Pfam" id="PF01408">
    <property type="entry name" value="GFO_IDH_MocA"/>
    <property type="match status" value="1"/>
</dbReference>
<feature type="domain" description="Gfo/Idh/MocA-like oxidoreductase N-terminal" evidence="1">
    <location>
        <begin position="12"/>
        <end position="127"/>
    </location>
</feature>
<dbReference type="PANTHER" id="PTHR43377">
    <property type="entry name" value="BILIVERDIN REDUCTASE A"/>
    <property type="match status" value="1"/>
</dbReference>
<name>A0ABR5ZRR1_9PROT</name>
<dbReference type="Pfam" id="PF22725">
    <property type="entry name" value="GFO_IDH_MocA_C3"/>
    <property type="match status" value="1"/>
</dbReference>
<feature type="domain" description="GFO/IDH/MocA-like oxidoreductase" evidence="2">
    <location>
        <begin position="160"/>
        <end position="239"/>
    </location>
</feature>
<dbReference type="SUPFAM" id="SSF51735">
    <property type="entry name" value="NAD(P)-binding Rossmann-fold domains"/>
    <property type="match status" value="1"/>
</dbReference>
<reference evidence="3 4" key="1">
    <citation type="submission" date="2017-10" db="EMBL/GenBank/DDBJ databases">
        <authorList>
            <person name="Jakob F."/>
        </authorList>
    </citation>
    <scope>NUCLEOTIDE SEQUENCE [LARGE SCALE GENOMIC DNA]</scope>
    <source>
        <strain evidence="3 4">TMW 2.1889</strain>
    </source>
</reference>
<dbReference type="InterPro" id="IPR055170">
    <property type="entry name" value="GFO_IDH_MocA-like_dom"/>
</dbReference>
<dbReference type="Gene3D" id="3.30.360.10">
    <property type="entry name" value="Dihydrodipicolinate Reductase, domain 2"/>
    <property type="match status" value="1"/>
</dbReference>
<evidence type="ECO:0000313" key="3">
    <source>
        <dbReference type="EMBL" id="MBA5727016.1"/>
    </source>
</evidence>
<accession>A0ABR5ZRR1</accession>
<dbReference type="PANTHER" id="PTHR43377:SF1">
    <property type="entry name" value="BILIVERDIN REDUCTASE A"/>
    <property type="match status" value="1"/>
</dbReference>
<dbReference type="EMBL" id="PDLY01000002">
    <property type="protein sequence ID" value="MBA5727016.1"/>
    <property type="molecule type" value="Genomic_DNA"/>
</dbReference>
<evidence type="ECO:0000313" key="4">
    <source>
        <dbReference type="Proteomes" id="UP000765338"/>
    </source>
</evidence>
<dbReference type="InterPro" id="IPR051450">
    <property type="entry name" value="Gfo/Idh/MocA_Oxidoreductases"/>
</dbReference>
<evidence type="ECO:0000259" key="1">
    <source>
        <dbReference type="Pfam" id="PF01408"/>
    </source>
</evidence>
<comment type="caution">
    <text evidence="3">The sequence shown here is derived from an EMBL/GenBank/DDBJ whole genome shotgun (WGS) entry which is preliminary data.</text>
</comment>
<dbReference type="Proteomes" id="UP000765338">
    <property type="component" value="Unassembled WGS sequence"/>
</dbReference>
<proteinExistence type="predicted"/>
<keyword evidence="4" id="KW-1185">Reference proteome</keyword>
<sequence>MLRAMKNRQVLDVAIVGAGYFGRFHALQAARHEREQLVGLYDPDQIRALTVAQEVGAAVFRTYESLLERCKAVIIASPAETHHRLARQALEAGCHVLVEKPLASTEEEGEELVRCASRQRRVLQVGHLLRYSAEHAAIRSRIKHPLYIEATRIAPYKTRGTDVSVVLDLMIHDLDFILSLVDSPILDIDAMGATVSSPSEDIANARVRFENGCVASITASRISFKTERKMRLFAQEGYLSADFVGRKLVFINRETGLTLPEANGFRRESVHWKEHDNLAAEHDAFVASCLDGKRIVVDGRAGLRALEAALLVGRKIKAAQEMIRRSGLID</sequence>